<feature type="binding site" evidence="10">
    <location>
        <position position="99"/>
    </location>
    <ligand>
        <name>[4Fe-4S] cluster</name>
        <dbReference type="ChEBI" id="CHEBI:49883"/>
    </ligand>
</feature>
<keyword evidence="5 10" id="KW-0662">Pyridine nucleotide biosynthesis</keyword>
<dbReference type="GO" id="GO:0034628">
    <property type="term" value="P:'de novo' NAD+ biosynthetic process from L-aspartate"/>
    <property type="evidence" value="ECO:0007669"/>
    <property type="project" value="TreeGrafter"/>
</dbReference>
<dbReference type="InterPro" id="IPR003473">
    <property type="entry name" value="NadA"/>
</dbReference>
<protein>
    <recommendedName>
        <fullName evidence="2 10">Quinolinate synthase</fullName>
        <ecNumber evidence="2 10">2.5.1.72</ecNumber>
    </recommendedName>
</protein>
<accession>A0A8J7QID3</accession>
<evidence type="ECO:0000256" key="2">
    <source>
        <dbReference type="ARBA" id="ARBA00012669"/>
    </source>
</evidence>
<dbReference type="SUPFAM" id="SSF142754">
    <property type="entry name" value="NadA-like"/>
    <property type="match status" value="1"/>
</dbReference>
<evidence type="ECO:0000256" key="6">
    <source>
        <dbReference type="ARBA" id="ARBA00022679"/>
    </source>
</evidence>
<dbReference type="RefSeq" id="WP_207861241.1">
    <property type="nucleotide sequence ID" value="NZ_JAFREP010000023.1"/>
</dbReference>
<dbReference type="Pfam" id="PF02445">
    <property type="entry name" value="NadA"/>
    <property type="match status" value="1"/>
</dbReference>
<evidence type="ECO:0000256" key="5">
    <source>
        <dbReference type="ARBA" id="ARBA00022642"/>
    </source>
</evidence>
<proteinExistence type="inferred from homology"/>
<keyword evidence="3 10" id="KW-0004">4Fe-4S</keyword>
<dbReference type="UniPathway" id="UPA00253">
    <property type="reaction ID" value="UER00327"/>
</dbReference>
<evidence type="ECO:0000256" key="7">
    <source>
        <dbReference type="ARBA" id="ARBA00022723"/>
    </source>
</evidence>
<feature type="binding site" evidence="10">
    <location>
        <position position="142"/>
    </location>
    <ligand>
        <name>iminosuccinate</name>
        <dbReference type="ChEBI" id="CHEBI:77875"/>
    </ligand>
</feature>
<reference evidence="11" key="1">
    <citation type="submission" date="2021-03" db="EMBL/GenBank/DDBJ databases">
        <authorList>
            <person name="Wang G."/>
        </authorList>
    </citation>
    <scope>NUCLEOTIDE SEQUENCE</scope>
    <source>
        <strain evidence="11">KCTC 12899</strain>
    </source>
</reference>
<gene>
    <name evidence="10 11" type="primary">nadA</name>
    <name evidence="11" type="ORF">J3U88_22490</name>
</gene>
<feature type="binding site" evidence="10">
    <location>
        <position position="37"/>
    </location>
    <ligand>
        <name>iminosuccinate</name>
        <dbReference type="ChEBI" id="CHEBI:77875"/>
    </ligand>
</feature>
<keyword evidence="12" id="KW-1185">Reference proteome</keyword>
<evidence type="ECO:0000256" key="4">
    <source>
        <dbReference type="ARBA" id="ARBA00022490"/>
    </source>
</evidence>
<dbReference type="FunFam" id="3.40.50.10800:FF:000003">
    <property type="entry name" value="Quinolinate synthase A"/>
    <property type="match status" value="1"/>
</dbReference>
<dbReference type="GO" id="GO:0008987">
    <property type="term" value="F:quinolinate synthetase A activity"/>
    <property type="evidence" value="ECO:0007669"/>
    <property type="project" value="UniProtKB-UniRule"/>
</dbReference>
<dbReference type="PANTHER" id="PTHR30573:SF0">
    <property type="entry name" value="QUINOLINATE SYNTHASE, CHLOROPLASTIC"/>
    <property type="match status" value="1"/>
</dbReference>
<comment type="subcellular location">
    <subcellularLocation>
        <location evidence="10">Cytoplasm</location>
    </subcellularLocation>
</comment>
<evidence type="ECO:0000256" key="3">
    <source>
        <dbReference type="ARBA" id="ARBA00022485"/>
    </source>
</evidence>
<feature type="binding site" evidence="10">
    <location>
        <begin position="125"/>
        <end position="127"/>
    </location>
    <ligand>
        <name>iminosuccinate</name>
        <dbReference type="ChEBI" id="CHEBI:77875"/>
    </ligand>
</feature>
<comment type="caution">
    <text evidence="11">The sequence shown here is derived from an EMBL/GenBank/DDBJ whole genome shotgun (WGS) entry which is preliminary data.</text>
</comment>
<feature type="binding site" evidence="10">
    <location>
        <position position="279"/>
    </location>
    <ligand>
        <name>[4Fe-4S] cluster</name>
        <dbReference type="ChEBI" id="CHEBI:49883"/>
    </ligand>
</feature>
<keyword evidence="6 10" id="KW-0808">Transferase</keyword>
<dbReference type="GO" id="GO:0005829">
    <property type="term" value="C:cytosol"/>
    <property type="evidence" value="ECO:0007669"/>
    <property type="project" value="TreeGrafter"/>
</dbReference>
<feature type="binding site" evidence="10">
    <location>
        <position position="54"/>
    </location>
    <ligand>
        <name>iminosuccinate</name>
        <dbReference type="ChEBI" id="CHEBI:77875"/>
    </ligand>
</feature>
<dbReference type="EMBL" id="JAFREP010000023">
    <property type="protein sequence ID" value="MBO1321266.1"/>
    <property type="molecule type" value="Genomic_DNA"/>
</dbReference>
<dbReference type="PANTHER" id="PTHR30573">
    <property type="entry name" value="QUINOLINATE SYNTHETASE A"/>
    <property type="match status" value="1"/>
</dbReference>
<keyword evidence="4 10" id="KW-0963">Cytoplasm</keyword>
<comment type="function">
    <text evidence="10">Catalyzes the condensation of iminoaspartate with dihydroxyacetone phosphate to form quinolinate.</text>
</comment>
<dbReference type="NCBIfam" id="NF006878">
    <property type="entry name" value="PRK09375.1-2"/>
    <property type="match status" value="1"/>
</dbReference>
<feature type="binding site" evidence="10">
    <location>
        <begin position="211"/>
        <end position="213"/>
    </location>
    <ligand>
        <name>iminosuccinate</name>
        <dbReference type="ChEBI" id="CHEBI:77875"/>
    </ligand>
</feature>
<keyword evidence="9 10" id="KW-0411">Iron-sulfur</keyword>
<evidence type="ECO:0000256" key="8">
    <source>
        <dbReference type="ARBA" id="ARBA00023004"/>
    </source>
</evidence>
<feature type="binding site" evidence="10">
    <location>
        <position position="228"/>
    </location>
    <ligand>
        <name>iminosuccinate</name>
        <dbReference type="ChEBI" id="CHEBI:77875"/>
    </ligand>
</feature>
<dbReference type="HAMAP" id="MF_00568">
    <property type="entry name" value="NadA_type2"/>
    <property type="match status" value="1"/>
</dbReference>
<dbReference type="Proteomes" id="UP000664417">
    <property type="component" value="Unassembled WGS sequence"/>
</dbReference>
<dbReference type="EC" id="2.5.1.72" evidence="2 10"/>
<dbReference type="GO" id="GO:0051539">
    <property type="term" value="F:4 iron, 4 sulfur cluster binding"/>
    <property type="evidence" value="ECO:0007669"/>
    <property type="project" value="UniProtKB-KW"/>
</dbReference>
<evidence type="ECO:0000256" key="1">
    <source>
        <dbReference type="ARBA" id="ARBA00005065"/>
    </source>
</evidence>
<comment type="pathway">
    <text evidence="1 10">Cofactor biosynthesis; NAD(+) biosynthesis; quinolinate from iminoaspartate: step 1/1.</text>
</comment>
<comment type="similarity">
    <text evidence="10">Belongs to the quinolinate synthase family. Type 2 subfamily.</text>
</comment>
<name>A0A8J7QID3_9BACT</name>
<keyword evidence="7 10" id="KW-0479">Metal-binding</keyword>
<organism evidence="11 12">
    <name type="scientific">Acanthopleuribacter pedis</name>
    <dbReference type="NCBI Taxonomy" id="442870"/>
    <lineage>
        <taxon>Bacteria</taxon>
        <taxon>Pseudomonadati</taxon>
        <taxon>Acidobacteriota</taxon>
        <taxon>Holophagae</taxon>
        <taxon>Acanthopleuribacterales</taxon>
        <taxon>Acanthopleuribacteraceae</taxon>
        <taxon>Acanthopleuribacter</taxon>
    </lineage>
</organism>
<evidence type="ECO:0000313" key="11">
    <source>
        <dbReference type="EMBL" id="MBO1321266.1"/>
    </source>
</evidence>
<dbReference type="InterPro" id="IPR036094">
    <property type="entry name" value="NadA_sf"/>
</dbReference>
<comment type="cofactor">
    <cofactor evidence="10">
        <name>[4Fe-4S] cluster</name>
        <dbReference type="ChEBI" id="CHEBI:49883"/>
    </cofactor>
    <text evidence="10">Binds 1 [4Fe-4S] cluster per subunit.</text>
</comment>
<evidence type="ECO:0000256" key="9">
    <source>
        <dbReference type="ARBA" id="ARBA00023014"/>
    </source>
</evidence>
<comment type="catalytic activity">
    <reaction evidence="10">
        <text>iminosuccinate + dihydroxyacetone phosphate = quinolinate + phosphate + 2 H2O + H(+)</text>
        <dbReference type="Rhea" id="RHEA:25888"/>
        <dbReference type="ChEBI" id="CHEBI:15377"/>
        <dbReference type="ChEBI" id="CHEBI:15378"/>
        <dbReference type="ChEBI" id="CHEBI:29959"/>
        <dbReference type="ChEBI" id="CHEBI:43474"/>
        <dbReference type="ChEBI" id="CHEBI:57642"/>
        <dbReference type="ChEBI" id="CHEBI:77875"/>
        <dbReference type="EC" id="2.5.1.72"/>
    </reaction>
</comment>
<sequence length="323" mass="35780">MTVSVATGSTPRIDPGLDLFEEIERLKKETDTILLAHYYQEGDIQDIADFIGDSLDLARRAQAVTHKRILFAGVHFMAETAKILNPSKTVLIPDMAAGCSLADSCPPDAFAAFKAKHPDHLVVSYINCTAEIKALSDIICTSTNAVDIVNSIPAEQPIIFAPDRFLGAWVQKKAQRDLVLWQGSCIVHENFSHKKLIELKVAHPAAKVVAHPECPPDILDEADFIGSTRKILNFVSDDACDTFIVVTEAGIIHQMKKNEPEKTFIPALNDDETCSCNECPFMKLNTMEKVYLALRDGAPEIHMEESLRARAELPLLEMLKRSK</sequence>
<dbReference type="GO" id="GO:0046872">
    <property type="term" value="F:metal ion binding"/>
    <property type="evidence" value="ECO:0007669"/>
    <property type="project" value="UniProtKB-KW"/>
</dbReference>
<keyword evidence="8 10" id="KW-0408">Iron</keyword>
<dbReference type="Gene3D" id="3.40.50.10800">
    <property type="entry name" value="NadA-like"/>
    <property type="match status" value="3"/>
</dbReference>
<dbReference type="NCBIfam" id="TIGR00550">
    <property type="entry name" value="nadA"/>
    <property type="match status" value="1"/>
</dbReference>
<dbReference type="InterPro" id="IPR023066">
    <property type="entry name" value="Quinolinate_synth_type2"/>
</dbReference>
<evidence type="ECO:0000313" key="12">
    <source>
        <dbReference type="Proteomes" id="UP000664417"/>
    </source>
</evidence>
<evidence type="ECO:0000256" key="10">
    <source>
        <dbReference type="HAMAP-Rule" id="MF_00568"/>
    </source>
</evidence>
<feature type="binding site" evidence="10">
    <location>
        <position position="185"/>
    </location>
    <ligand>
        <name>[4Fe-4S] cluster</name>
        <dbReference type="ChEBI" id="CHEBI:49883"/>
    </ligand>
</feature>
<dbReference type="AlphaFoldDB" id="A0A8J7QID3"/>